<feature type="compositionally biased region" description="Polar residues" evidence="6">
    <location>
        <begin position="86"/>
        <end position="95"/>
    </location>
</feature>
<dbReference type="InterPro" id="IPR016278">
    <property type="entry name" value="DUSP12"/>
</dbReference>
<dbReference type="AlphaFoldDB" id="A0A9P9A112"/>
<dbReference type="SMART" id="SM00195">
    <property type="entry name" value="DSPc"/>
    <property type="match status" value="1"/>
</dbReference>
<dbReference type="EC" id="3.1.3.48" evidence="2"/>
<dbReference type="PROSITE" id="PS50054">
    <property type="entry name" value="TYR_PHOSPHATASE_DUAL"/>
    <property type="match status" value="1"/>
</dbReference>
<feature type="active site" description="Phosphocysteine intermediate" evidence="5">
    <location>
        <position position="115"/>
    </location>
</feature>
<evidence type="ECO:0000256" key="1">
    <source>
        <dbReference type="ARBA" id="ARBA00008601"/>
    </source>
</evidence>
<dbReference type="OrthoDB" id="2017893at2759"/>
<dbReference type="InterPro" id="IPR029021">
    <property type="entry name" value="Prot-tyrosine_phosphatase-like"/>
</dbReference>
<name>A0A9P9A112_9PEZI</name>
<evidence type="ECO:0000256" key="5">
    <source>
        <dbReference type="PIRSR" id="PIRSR000941-50"/>
    </source>
</evidence>
<dbReference type="Proteomes" id="UP000758603">
    <property type="component" value="Unassembled WGS sequence"/>
</dbReference>
<feature type="domain" description="Tyrosine-protein phosphatase" evidence="7">
    <location>
        <begin position="4"/>
        <end position="194"/>
    </location>
</feature>
<accession>A0A9P9A112</accession>
<evidence type="ECO:0000259" key="7">
    <source>
        <dbReference type="PROSITE" id="PS50054"/>
    </source>
</evidence>
<keyword evidence="3" id="KW-0378">Hydrolase</keyword>
<keyword evidence="9" id="KW-1185">Reference proteome</keyword>
<evidence type="ECO:0000256" key="6">
    <source>
        <dbReference type="SAM" id="MobiDB-lite"/>
    </source>
</evidence>
<dbReference type="RefSeq" id="XP_045961853.1">
    <property type="nucleotide sequence ID" value="XM_046099593.1"/>
</dbReference>
<dbReference type="PANTHER" id="PTHR45848:SF4">
    <property type="entry name" value="DUAL SPECIFICITY PROTEIN PHOSPHATASE 12"/>
    <property type="match status" value="1"/>
</dbReference>
<dbReference type="InterPro" id="IPR020422">
    <property type="entry name" value="TYR_PHOSPHATASE_DUAL_dom"/>
</dbReference>
<dbReference type="Gene3D" id="3.90.190.10">
    <property type="entry name" value="Protein tyrosine phosphatase superfamily"/>
    <property type="match status" value="1"/>
</dbReference>
<organism evidence="8 9">
    <name type="scientific">Truncatella angustata</name>
    <dbReference type="NCBI Taxonomy" id="152316"/>
    <lineage>
        <taxon>Eukaryota</taxon>
        <taxon>Fungi</taxon>
        <taxon>Dikarya</taxon>
        <taxon>Ascomycota</taxon>
        <taxon>Pezizomycotina</taxon>
        <taxon>Sordariomycetes</taxon>
        <taxon>Xylariomycetidae</taxon>
        <taxon>Amphisphaeriales</taxon>
        <taxon>Sporocadaceae</taxon>
        <taxon>Truncatella</taxon>
    </lineage>
</organism>
<keyword evidence="4" id="KW-0904">Protein phosphatase</keyword>
<dbReference type="EMBL" id="JAGPXC010000002">
    <property type="protein sequence ID" value="KAH6657619.1"/>
    <property type="molecule type" value="Genomic_DNA"/>
</dbReference>
<feature type="region of interest" description="Disordered" evidence="6">
    <location>
        <begin position="82"/>
        <end position="103"/>
    </location>
</feature>
<dbReference type="PIRSF" id="PIRSF000941">
    <property type="entry name" value="DUSP12"/>
    <property type="match status" value="1"/>
</dbReference>
<gene>
    <name evidence="8" type="ORF">BKA67DRAFT_532817</name>
</gene>
<proteinExistence type="inferred from homology"/>
<dbReference type="GeneID" id="70128485"/>
<comment type="similarity">
    <text evidence="1">Belongs to the protein-tyrosine phosphatase family. Non-receptor class dual specificity subfamily.</text>
</comment>
<evidence type="ECO:0000313" key="8">
    <source>
        <dbReference type="EMBL" id="KAH6657619.1"/>
    </source>
</evidence>
<dbReference type="PANTHER" id="PTHR45848">
    <property type="entry name" value="DUAL SPECIFICITY PROTEIN PHOSPHATASE 12 FAMILY MEMBER"/>
    <property type="match status" value="1"/>
</dbReference>
<evidence type="ECO:0000256" key="2">
    <source>
        <dbReference type="ARBA" id="ARBA00013064"/>
    </source>
</evidence>
<evidence type="ECO:0000256" key="4">
    <source>
        <dbReference type="ARBA" id="ARBA00022912"/>
    </source>
</evidence>
<dbReference type="GO" id="GO:0004725">
    <property type="term" value="F:protein tyrosine phosphatase activity"/>
    <property type="evidence" value="ECO:0007669"/>
    <property type="project" value="UniProtKB-EC"/>
</dbReference>
<dbReference type="SUPFAM" id="SSF52799">
    <property type="entry name" value="(Phosphotyrosine protein) phosphatases II"/>
    <property type="match status" value="1"/>
</dbReference>
<evidence type="ECO:0000256" key="3">
    <source>
        <dbReference type="ARBA" id="ARBA00022801"/>
    </source>
</evidence>
<dbReference type="GO" id="GO:0005634">
    <property type="term" value="C:nucleus"/>
    <property type="evidence" value="ECO:0007669"/>
    <property type="project" value="TreeGrafter"/>
</dbReference>
<dbReference type="GO" id="GO:0008138">
    <property type="term" value="F:protein tyrosine/serine/threonine phosphatase activity"/>
    <property type="evidence" value="ECO:0007669"/>
    <property type="project" value="InterPro"/>
</dbReference>
<comment type="caution">
    <text evidence="8">The sequence shown here is derived from an EMBL/GenBank/DDBJ whole genome shotgun (WGS) entry which is preliminary data.</text>
</comment>
<sequence length="368" mass="41373">MALNRITGDEDLYVGGIFALRKPELLEEKNITSVLSVIKYSFEGWGDKAKRFKHISIDVDDMDDEDLLVHFPSAVRFIERGLHPSQVPTDTSGDQATDHADQNPLPTSEAVFVHCAMGKSRSVSCVMAYLLYKYPHRYGGKQFAASAASTGQRRESAPDAVAQALKWVQESRPIAEPNPGFMRQLELWWEMGCPADSDSAVDNHPIYQRWLYENKLREARDAGMAPEADWIRFEDEAEPPEDQPKPNVPKKQLRCKKCRRELANSQFIVEHHGTDKTGDAAAPCPHIFVETLSWMRPYLEDGSLDGRLLCPNTKCNAIVGRFAWQGLKCACREWVCPAFSLNRSRVDEVEARPAGLGIRMPPGRNGCL</sequence>
<evidence type="ECO:0000313" key="9">
    <source>
        <dbReference type="Proteomes" id="UP000758603"/>
    </source>
</evidence>
<protein>
    <recommendedName>
        <fullName evidence="2">protein-tyrosine-phosphatase</fullName>
        <ecNumber evidence="2">3.1.3.48</ecNumber>
    </recommendedName>
</protein>
<reference evidence="8" key="1">
    <citation type="journal article" date="2021" name="Nat. Commun.">
        <title>Genetic determinants of endophytism in the Arabidopsis root mycobiome.</title>
        <authorList>
            <person name="Mesny F."/>
            <person name="Miyauchi S."/>
            <person name="Thiergart T."/>
            <person name="Pickel B."/>
            <person name="Atanasova L."/>
            <person name="Karlsson M."/>
            <person name="Huettel B."/>
            <person name="Barry K.W."/>
            <person name="Haridas S."/>
            <person name="Chen C."/>
            <person name="Bauer D."/>
            <person name="Andreopoulos W."/>
            <person name="Pangilinan J."/>
            <person name="LaButti K."/>
            <person name="Riley R."/>
            <person name="Lipzen A."/>
            <person name="Clum A."/>
            <person name="Drula E."/>
            <person name="Henrissat B."/>
            <person name="Kohler A."/>
            <person name="Grigoriev I.V."/>
            <person name="Martin F.M."/>
            <person name="Hacquard S."/>
        </authorList>
    </citation>
    <scope>NUCLEOTIDE SEQUENCE</scope>
    <source>
        <strain evidence="8">MPI-SDFR-AT-0073</strain>
    </source>
</reference>